<dbReference type="GO" id="GO:0016887">
    <property type="term" value="F:ATP hydrolysis activity"/>
    <property type="evidence" value="ECO:0007669"/>
    <property type="project" value="InterPro"/>
</dbReference>
<feature type="compositionally biased region" description="Polar residues" evidence="13">
    <location>
        <begin position="140"/>
        <end position="157"/>
    </location>
</feature>
<dbReference type="OrthoDB" id="8185902at2759"/>
<dbReference type="FunFam" id="1.10.8.60:FF:000022">
    <property type="entry name" value="Fidgetin like 1"/>
    <property type="match status" value="1"/>
</dbReference>
<evidence type="ECO:0000256" key="10">
    <source>
        <dbReference type="ARBA" id="ARBA00035694"/>
    </source>
</evidence>
<dbReference type="Proteomes" id="UP001153737">
    <property type="component" value="Chromosome 7"/>
</dbReference>
<dbReference type="FunFam" id="3.40.50.300:FF:000093">
    <property type="entry name" value="Fidgetin-like 1"/>
    <property type="match status" value="1"/>
</dbReference>
<comment type="subcellular location">
    <subcellularLocation>
        <location evidence="2">Nucleus</location>
    </subcellularLocation>
</comment>
<evidence type="ECO:0000256" key="11">
    <source>
        <dbReference type="ARBA" id="ARBA00049360"/>
    </source>
</evidence>
<dbReference type="GO" id="GO:0005524">
    <property type="term" value="F:ATP binding"/>
    <property type="evidence" value="ECO:0007669"/>
    <property type="project" value="UniProtKB-KW"/>
</dbReference>
<evidence type="ECO:0000256" key="4">
    <source>
        <dbReference type="ARBA" id="ARBA00022723"/>
    </source>
</evidence>
<reference evidence="15" key="1">
    <citation type="submission" date="2022-01" db="EMBL/GenBank/DDBJ databases">
        <authorList>
            <person name="King R."/>
        </authorList>
    </citation>
    <scope>NUCLEOTIDE SEQUENCE</scope>
</reference>
<dbReference type="GO" id="GO:0008568">
    <property type="term" value="F:microtubule severing ATPase activity"/>
    <property type="evidence" value="ECO:0007669"/>
    <property type="project" value="UniProtKB-ARBA"/>
</dbReference>
<sequence length="554" mass="61655">MNSFEDFNLAAYHQVLFQDNADDPIESAEIQRKCLAQTLKSSFAILDNSNTCYLLESRLKTYSATVNGNGENIYESQLRSLIGKSRIDPINLNSNLGKINPNSLLKPLPCSGKNNCTTSEDFGNIEFQEFCQAFRTKRNVTPSNNASKNESKWQSSSREFHNQKVTEDSAANKNFSTCFKTARDELQIQNIKKYGSCQAQQNSLQLQSSSVGQKRKLGSRRNINSKFVSPLLSNVDSNEDLKTDDWPSSEVIDDRLKNIDPKMVELIRSEIMDSGAALHWDDIAGLSFAKSAIQEAVVWPMLRPDIFTGLRRPPKGILLFGPPGTGKTLIGKCVASQSKSTFFSISASSLTSKWVGDGEKMVRALFTVARVHQPAVIFIDEVDSLLSQRSDSEHESSRRIKTEFLVQLDGATTDSDERLLVVGATNRPQELDEAARRRFVKRLYIPLPDQEARLQLVTRLMAKERHSLTVSDLEKIASLSAGYSGADLRNVCAEASLGPIRSIDAALIERVRADDVRPLEMRDFEGALGRVRSSVSPADLERYVSWDGTYGSGF</sequence>
<dbReference type="Gene3D" id="1.10.8.60">
    <property type="match status" value="1"/>
</dbReference>
<keyword evidence="5 12" id="KW-0547">Nucleotide-binding</keyword>
<dbReference type="InterPro" id="IPR047858">
    <property type="entry name" value="FIGNL1_ATPase"/>
</dbReference>
<dbReference type="InterPro" id="IPR050304">
    <property type="entry name" value="MT-severing_AAA_ATPase"/>
</dbReference>
<dbReference type="AlphaFoldDB" id="A0A9P0DQC5"/>
<evidence type="ECO:0000256" key="13">
    <source>
        <dbReference type="SAM" id="MobiDB-lite"/>
    </source>
</evidence>
<gene>
    <name evidence="15" type="ORF">PHAECO_LOCUS11091</name>
</gene>
<comment type="similarity">
    <text evidence="3 12">Belongs to the AAA ATPase family.</text>
</comment>
<keyword evidence="4" id="KW-0479">Metal-binding</keyword>
<dbReference type="GO" id="GO:0000070">
    <property type="term" value="P:mitotic sister chromatid segregation"/>
    <property type="evidence" value="ECO:0007669"/>
    <property type="project" value="UniProtKB-ARBA"/>
</dbReference>
<evidence type="ECO:0000259" key="14">
    <source>
        <dbReference type="SMART" id="SM00382"/>
    </source>
</evidence>
<dbReference type="SUPFAM" id="SSF52540">
    <property type="entry name" value="P-loop containing nucleoside triphosphate hydrolases"/>
    <property type="match status" value="1"/>
</dbReference>
<dbReference type="InterPro" id="IPR003960">
    <property type="entry name" value="ATPase_AAA_CS"/>
</dbReference>
<name>A0A9P0DQC5_PHACE</name>
<proteinExistence type="inferred from homology"/>
<reference evidence="15" key="2">
    <citation type="submission" date="2022-10" db="EMBL/GenBank/DDBJ databases">
        <authorList>
            <consortium name="ENA_rothamsted_submissions"/>
            <consortium name="culmorum"/>
            <person name="King R."/>
        </authorList>
    </citation>
    <scope>NUCLEOTIDE SEQUENCE</scope>
</reference>
<evidence type="ECO:0000256" key="8">
    <source>
        <dbReference type="ARBA" id="ARBA00022842"/>
    </source>
</evidence>
<dbReference type="GO" id="GO:0031114">
    <property type="term" value="P:regulation of microtubule depolymerization"/>
    <property type="evidence" value="ECO:0007669"/>
    <property type="project" value="UniProtKB-ARBA"/>
</dbReference>
<evidence type="ECO:0000256" key="3">
    <source>
        <dbReference type="ARBA" id="ARBA00006914"/>
    </source>
</evidence>
<evidence type="ECO:0000313" key="16">
    <source>
        <dbReference type="Proteomes" id="UP001153737"/>
    </source>
</evidence>
<dbReference type="EMBL" id="OU896713">
    <property type="protein sequence ID" value="CAH1176906.1"/>
    <property type="molecule type" value="Genomic_DNA"/>
</dbReference>
<feature type="domain" description="AAA+ ATPase" evidence="14">
    <location>
        <begin position="313"/>
        <end position="449"/>
    </location>
</feature>
<comment type="cofactor">
    <cofactor evidence="1">
        <name>Mg(2+)</name>
        <dbReference type="ChEBI" id="CHEBI:18420"/>
    </cofactor>
</comment>
<protein>
    <recommendedName>
        <fullName evidence="10">Fidgetin-like protein 1</fullName>
    </recommendedName>
</protein>
<dbReference type="InterPro" id="IPR003593">
    <property type="entry name" value="AAA+_ATPase"/>
</dbReference>
<dbReference type="InterPro" id="IPR015415">
    <property type="entry name" value="Spast_Vps4_C"/>
</dbReference>
<dbReference type="Gene3D" id="3.40.50.300">
    <property type="entry name" value="P-loop containing nucleotide triphosphate hydrolases"/>
    <property type="match status" value="1"/>
</dbReference>
<evidence type="ECO:0000256" key="7">
    <source>
        <dbReference type="ARBA" id="ARBA00022840"/>
    </source>
</evidence>
<dbReference type="GO" id="GO:0005634">
    <property type="term" value="C:nucleus"/>
    <property type="evidence" value="ECO:0007669"/>
    <property type="project" value="UniProtKB-SubCell"/>
</dbReference>
<dbReference type="Pfam" id="PF09336">
    <property type="entry name" value="Vps4_C"/>
    <property type="match status" value="1"/>
</dbReference>
<keyword evidence="8" id="KW-0460">Magnesium</keyword>
<evidence type="ECO:0000256" key="1">
    <source>
        <dbReference type="ARBA" id="ARBA00001946"/>
    </source>
</evidence>
<dbReference type="PANTHER" id="PTHR23074:SF17">
    <property type="entry name" value="FIDGETIN-LIKE PROTEIN 1"/>
    <property type="match status" value="1"/>
</dbReference>
<dbReference type="InterPro" id="IPR041569">
    <property type="entry name" value="AAA_lid_3"/>
</dbReference>
<dbReference type="Pfam" id="PF00004">
    <property type="entry name" value="AAA"/>
    <property type="match status" value="1"/>
</dbReference>
<dbReference type="PANTHER" id="PTHR23074">
    <property type="entry name" value="AAA DOMAIN-CONTAINING"/>
    <property type="match status" value="1"/>
</dbReference>
<accession>A0A9P0DQC5</accession>
<evidence type="ECO:0000256" key="12">
    <source>
        <dbReference type="RuleBase" id="RU003651"/>
    </source>
</evidence>
<comment type="catalytic activity">
    <reaction evidence="11">
        <text>ATP + H2O = ADP + phosphate + H(+)</text>
        <dbReference type="Rhea" id="RHEA:13065"/>
        <dbReference type="ChEBI" id="CHEBI:15377"/>
        <dbReference type="ChEBI" id="CHEBI:15378"/>
        <dbReference type="ChEBI" id="CHEBI:30616"/>
        <dbReference type="ChEBI" id="CHEBI:43474"/>
        <dbReference type="ChEBI" id="CHEBI:456216"/>
    </reaction>
</comment>
<keyword evidence="6" id="KW-0378">Hydrolase</keyword>
<dbReference type="GO" id="GO:0051013">
    <property type="term" value="P:microtubule severing"/>
    <property type="evidence" value="ECO:0007669"/>
    <property type="project" value="UniProtKB-ARBA"/>
</dbReference>
<evidence type="ECO:0000256" key="6">
    <source>
        <dbReference type="ARBA" id="ARBA00022801"/>
    </source>
</evidence>
<evidence type="ECO:0000313" key="15">
    <source>
        <dbReference type="EMBL" id="CAH1176906.1"/>
    </source>
</evidence>
<dbReference type="InterPro" id="IPR027417">
    <property type="entry name" value="P-loop_NTPase"/>
</dbReference>
<feature type="region of interest" description="Disordered" evidence="13">
    <location>
        <begin position="140"/>
        <end position="166"/>
    </location>
</feature>
<evidence type="ECO:0000256" key="5">
    <source>
        <dbReference type="ARBA" id="ARBA00022741"/>
    </source>
</evidence>
<dbReference type="GO" id="GO:0005813">
    <property type="term" value="C:centrosome"/>
    <property type="evidence" value="ECO:0007669"/>
    <property type="project" value="UniProtKB-ARBA"/>
</dbReference>
<keyword evidence="16" id="KW-1185">Reference proteome</keyword>
<dbReference type="GO" id="GO:0046872">
    <property type="term" value="F:metal ion binding"/>
    <property type="evidence" value="ECO:0007669"/>
    <property type="project" value="UniProtKB-KW"/>
</dbReference>
<dbReference type="PROSITE" id="PS00674">
    <property type="entry name" value="AAA"/>
    <property type="match status" value="1"/>
</dbReference>
<dbReference type="CDD" id="cd19525">
    <property type="entry name" value="RecA-like_Figl-1"/>
    <property type="match status" value="1"/>
</dbReference>
<organism evidence="15 16">
    <name type="scientific">Phaedon cochleariae</name>
    <name type="common">Mustard beetle</name>
    <dbReference type="NCBI Taxonomy" id="80249"/>
    <lineage>
        <taxon>Eukaryota</taxon>
        <taxon>Metazoa</taxon>
        <taxon>Ecdysozoa</taxon>
        <taxon>Arthropoda</taxon>
        <taxon>Hexapoda</taxon>
        <taxon>Insecta</taxon>
        <taxon>Pterygota</taxon>
        <taxon>Neoptera</taxon>
        <taxon>Endopterygota</taxon>
        <taxon>Coleoptera</taxon>
        <taxon>Polyphaga</taxon>
        <taxon>Cucujiformia</taxon>
        <taxon>Chrysomeloidea</taxon>
        <taxon>Chrysomelidae</taxon>
        <taxon>Chrysomelinae</taxon>
        <taxon>Chrysomelini</taxon>
        <taxon>Phaedon</taxon>
    </lineage>
</organism>
<keyword evidence="9" id="KW-0539">Nucleus</keyword>
<keyword evidence="7 12" id="KW-0067">ATP-binding</keyword>
<evidence type="ECO:0000256" key="2">
    <source>
        <dbReference type="ARBA" id="ARBA00004123"/>
    </source>
</evidence>
<dbReference type="GO" id="GO:0005694">
    <property type="term" value="C:chromosome"/>
    <property type="evidence" value="ECO:0007669"/>
    <property type="project" value="UniProtKB-ARBA"/>
</dbReference>
<dbReference type="SMART" id="SM00382">
    <property type="entry name" value="AAA"/>
    <property type="match status" value="1"/>
</dbReference>
<evidence type="ECO:0000256" key="9">
    <source>
        <dbReference type="ARBA" id="ARBA00023242"/>
    </source>
</evidence>
<dbReference type="InterPro" id="IPR003959">
    <property type="entry name" value="ATPase_AAA_core"/>
</dbReference>
<dbReference type="Pfam" id="PF17862">
    <property type="entry name" value="AAA_lid_3"/>
    <property type="match status" value="1"/>
</dbReference>